<sequence>MSASQISQLASLISDSVATLERLTLESQTSIPDLNSFGFDPSSEAFRSAPGVAEAVKVAAAACMQLAAVLLPPTDSLYKLALGEHHSFAVRTCLEANVTEILREAGPEGLHVNEIAAKCGLDPSKLGRIMRYLVIHHIYREVKPYVFTNNRISGTLDTGKPSKEIFSDPESKYESTGFPALISHHLDLDHKCSAIAWDVLKDPVLGHSNEITDTIFSKGLNTDTTYWKFFQQPDNLFRHRRFGYAMKGMGAIQSPDLVFKAFDWNSLKPDSTVVDVGGGIGVTISPLAERYPDLNIVIQDLPIVVEEGKKFWSQKYPHALSSNRVKLQAQDFFDVQPVKNASVFFLKHILHNWPKPYMAKILRRLREAATPETTLIVIDNVLPYACRRSSDSETLSDNGGTYYKEAPEPLLPNYGAVSNSPYTLDLTMMFYFNAQEHTVLGLQSLLESTGWRLIKFHSVDPKNDFLQSVEAVPL</sequence>
<dbReference type="InterPro" id="IPR036388">
    <property type="entry name" value="WH-like_DNA-bd_sf"/>
</dbReference>
<dbReference type="Gene3D" id="1.10.10.10">
    <property type="entry name" value="Winged helix-like DNA-binding domain superfamily/Winged helix DNA-binding domain"/>
    <property type="match status" value="1"/>
</dbReference>
<feature type="domain" description="O-methyltransferase C-terminal" evidence="4">
    <location>
        <begin position="197"/>
        <end position="394"/>
    </location>
</feature>
<dbReference type="PROSITE" id="PS51683">
    <property type="entry name" value="SAM_OMT_II"/>
    <property type="match status" value="1"/>
</dbReference>
<reference evidence="5" key="1">
    <citation type="submission" date="2021-02" db="EMBL/GenBank/DDBJ databases">
        <title>Psilocybe cubensis genome.</title>
        <authorList>
            <person name="Mckernan K.J."/>
            <person name="Crawford S."/>
            <person name="Trippe A."/>
            <person name="Kane L.T."/>
            <person name="Mclaughlin S."/>
        </authorList>
    </citation>
    <scope>NUCLEOTIDE SEQUENCE [LARGE SCALE GENOMIC DNA]</scope>
    <source>
        <strain evidence="5">MGC-MH-2018</strain>
    </source>
</reference>
<comment type="caution">
    <text evidence="5">The sequence shown here is derived from an EMBL/GenBank/DDBJ whole genome shotgun (WGS) entry which is preliminary data.</text>
</comment>
<dbReference type="PANTHER" id="PTHR43712">
    <property type="entry name" value="PUTATIVE (AFU_ORTHOLOGUE AFUA_4G14580)-RELATED"/>
    <property type="match status" value="1"/>
</dbReference>
<dbReference type="InterPro" id="IPR036390">
    <property type="entry name" value="WH_DNA-bd_sf"/>
</dbReference>
<keyword evidence="2" id="KW-0808">Transferase</keyword>
<accession>A0A8H7XZL5</accession>
<keyword evidence="3" id="KW-0949">S-adenosyl-L-methionine</keyword>
<evidence type="ECO:0000313" key="5">
    <source>
        <dbReference type="EMBL" id="KAG5168564.1"/>
    </source>
</evidence>
<dbReference type="PANTHER" id="PTHR43712:SF2">
    <property type="entry name" value="O-METHYLTRANSFERASE CICE"/>
    <property type="match status" value="1"/>
</dbReference>
<protein>
    <recommendedName>
        <fullName evidence="4">O-methyltransferase C-terminal domain-containing protein</fullName>
    </recommendedName>
</protein>
<gene>
    <name evidence="5" type="ORF">JR316_007165</name>
</gene>
<dbReference type="Gene3D" id="3.40.50.150">
    <property type="entry name" value="Vaccinia Virus protein VP39"/>
    <property type="match status" value="1"/>
</dbReference>
<dbReference type="Pfam" id="PF00891">
    <property type="entry name" value="Methyltransf_2"/>
    <property type="match status" value="1"/>
</dbReference>
<dbReference type="InterPro" id="IPR016461">
    <property type="entry name" value="COMT-like"/>
</dbReference>
<dbReference type="SUPFAM" id="SSF53335">
    <property type="entry name" value="S-adenosyl-L-methionine-dependent methyltransferases"/>
    <property type="match status" value="1"/>
</dbReference>
<keyword evidence="1" id="KW-0489">Methyltransferase</keyword>
<dbReference type="OrthoDB" id="2410195at2759"/>
<dbReference type="EMBL" id="JAFIQS010000006">
    <property type="protein sequence ID" value="KAG5168564.1"/>
    <property type="molecule type" value="Genomic_DNA"/>
</dbReference>
<organism evidence="5">
    <name type="scientific">Psilocybe cubensis</name>
    <name type="common">Psychedelic mushroom</name>
    <name type="synonym">Stropharia cubensis</name>
    <dbReference type="NCBI Taxonomy" id="181762"/>
    <lineage>
        <taxon>Eukaryota</taxon>
        <taxon>Fungi</taxon>
        <taxon>Dikarya</taxon>
        <taxon>Basidiomycota</taxon>
        <taxon>Agaricomycotina</taxon>
        <taxon>Agaricomycetes</taxon>
        <taxon>Agaricomycetidae</taxon>
        <taxon>Agaricales</taxon>
        <taxon>Agaricineae</taxon>
        <taxon>Strophariaceae</taxon>
        <taxon>Psilocybe</taxon>
    </lineage>
</organism>
<dbReference type="GO" id="GO:0032259">
    <property type="term" value="P:methylation"/>
    <property type="evidence" value="ECO:0007669"/>
    <property type="project" value="UniProtKB-KW"/>
</dbReference>
<evidence type="ECO:0000259" key="4">
    <source>
        <dbReference type="Pfam" id="PF00891"/>
    </source>
</evidence>
<dbReference type="GO" id="GO:0008171">
    <property type="term" value="F:O-methyltransferase activity"/>
    <property type="evidence" value="ECO:0007669"/>
    <property type="project" value="InterPro"/>
</dbReference>
<proteinExistence type="predicted"/>
<dbReference type="InterPro" id="IPR001077">
    <property type="entry name" value="COMT_C"/>
</dbReference>
<name>A0A8H7XZL5_PSICU</name>
<dbReference type="InterPro" id="IPR029063">
    <property type="entry name" value="SAM-dependent_MTases_sf"/>
</dbReference>
<evidence type="ECO:0000256" key="3">
    <source>
        <dbReference type="ARBA" id="ARBA00022691"/>
    </source>
</evidence>
<evidence type="ECO:0000256" key="1">
    <source>
        <dbReference type="ARBA" id="ARBA00022603"/>
    </source>
</evidence>
<dbReference type="AlphaFoldDB" id="A0A8H7XZL5"/>
<evidence type="ECO:0000256" key="2">
    <source>
        <dbReference type="ARBA" id="ARBA00022679"/>
    </source>
</evidence>
<dbReference type="SUPFAM" id="SSF46785">
    <property type="entry name" value="Winged helix' DNA-binding domain"/>
    <property type="match status" value="1"/>
</dbReference>